<evidence type="ECO:0000313" key="2">
    <source>
        <dbReference type="Proteomes" id="UP000182058"/>
    </source>
</evidence>
<sequence>MLTYQSKTPRPCISYVSNDSLAPPASSHVLCARCT</sequence>
<organism evidence="1 2">
    <name type="scientific">Pseudomonas psychrophila</name>
    <dbReference type="NCBI Taxonomy" id="122355"/>
    <lineage>
        <taxon>Bacteria</taxon>
        <taxon>Pseudomonadati</taxon>
        <taxon>Pseudomonadota</taxon>
        <taxon>Gammaproteobacteria</taxon>
        <taxon>Pseudomonadales</taxon>
        <taxon>Pseudomonadaceae</taxon>
        <taxon>Pseudomonas</taxon>
    </lineage>
</organism>
<dbReference type="EMBL" id="LT629795">
    <property type="protein sequence ID" value="SDU73407.1"/>
    <property type="molecule type" value="Genomic_DNA"/>
</dbReference>
<proteinExistence type="predicted"/>
<accession>A0ABY0W509</accession>
<gene>
    <name evidence="1" type="ORF">SAMN04490201_4487</name>
</gene>
<dbReference type="Proteomes" id="UP000182058">
    <property type="component" value="Chromosome I"/>
</dbReference>
<protein>
    <submittedName>
        <fullName evidence="1">Uncharacterized protein</fullName>
    </submittedName>
</protein>
<evidence type="ECO:0000313" key="1">
    <source>
        <dbReference type="EMBL" id="SDU73407.1"/>
    </source>
</evidence>
<name>A0ABY0W509_9PSED</name>
<keyword evidence="2" id="KW-1185">Reference proteome</keyword>
<reference evidence="1 2" key="1">
    <citation type="submission" date="2016-10" db="EMBL/GenBank/DDBJ databases">
        <authorList>
            <person name="Varghese N."/>
            <person name="Submissions S."/>
        </authorList>
    </citation>
    <scope>NUCLEOTIDE SEQUENCE [LARGE SCALE GENOMIC DNA]</scope>
    <source>
        <strain evidence="1 2">BS3667</strain>
    </source>
</reference>